<organism evidence="6 7">
    <name type="scientific">Orchesella dallaii</name>
    <dbReference type="NCBI Taxonomy" id="48710"/>
    <lineage>
        <taxon>Eukaryota</taxon>
        <taxon>Metazoa</taxon>
        <taxon>Ecdysozoa</taxon>
        <taxon>Arthropoda</taxon>
        <taxon>Hexapoda</taxon>
        <taxon>Collembola</taxon>
        <taxon>Entomobryomorpha</taxon>
        <taxon>Entomobryoidea</taxon>
        <taxon>Orchesellidae</taxon>
        <taxon>Orchesellinae</taxon>
        <taxon>Orchesella</taxon>
    </lineage>
</organism>
<dbReference type="EMBL" id="CAXLJM020000033">
    <property type="protein sequence ID" value="CAL8101592.1"/>
    <property type="molecule type" value="Genomic_DNA"/>
</dbReference>
<dbReference type="InterPro" id="IPR036322">
    <property type="entry name" value="WD40_repeat_dom_sf"/>
</dbReference>
<comment type="caution">
    <text evidence="6">The sequence shown here is derived from an EMBL/GenBank/DDBJ whole genome shotgun (WGS) entry which is preliminary data.</text>
</comment>
<dbReference type="InterPro" id="IPR020472">
    <property type="entry name" value="WD40_PAC1"/>
</dbReference>
<feature type="compositionally biased region" description="Polar residues" evidence="4">
    <location>
        <begin position="10"/>
        <end position="19"/>
    </location>
</feature>
<feature type="repeat" description="WD" evidence="3">
    <location>
        <begin position="311"/>
        <end position="350"/>
    </location>
</feature>
<evidence type="ECO:0000256" key="3">
    <source>
        <dbReference type="PROSITE-ProRule" id="PRU00221"/>
    </source>
</evidence>
<evidence type="ECO:0000313" key="7">
    <source>
        <dbReference type="Proteomes" id="UP001642540"/>
    </source>
</evidence>
<dbReference type="InterPro" id="IPR001810">
    <property type="entry name" value="F-box_dom"/>
</dbReference>
<feature type="repeat" description="WD" evidence="3">
    <location>
        <begin position="231"/>
        <end position="270"/>
    </location>
</feature>
<reference evidence="6 7" key="1">
    <citation type="submission" date="2024-08" db="EMBL/GenBank/DDBJ databases">
        <authorList>
            <person name="Cucini C."/>
            <person name="Frati F."/>
        </authorList>
    </citation>
    <scope>NUCLEOTIDE SEQUENCE [LARGE SCALE GENOMIC DNA]</scope>
</reference>
<proteinExistence type="predicted"/>
<dbReference type="SMART" id="SM00320">
    <property type="entry name" value="WD40"/>
    <property type="match status" value="8"/>
</dbReference>
<evidence type="ECO:0000256" key="4">
    <source>
        <dbReference type="SAM" id="MobiDB-lite"/>
    </source>
</evidence>
<keyword evidence="1 3" id="KW-0853">WD repeat</keyword>
<dbReference type="PROSITE" id="PS50181">
    <property type="entry name" value="FBOX"/>
    <property type="match status" value="1"/>
</dbReference>
<dbReference type="PRINTS" id="PR00320">
    <property type="entry name" value="GPROTEINBRPT"/>
</dbReference>
<feature type="repeat" description="WD" evidence="3">
    <location>
        <begin position="391"/>
        <end position="430"/>
    </location>
</feature>
<dbReference type="Gene3D" id="2.130.10.10">
    <property type="entry name" value="YVTN repeat-like/Quinoprotein amine dehydrogenase"/>
    <property type="match status" value="1"/>
</dbReference>
<dbReference type="InterPro" id="IPR015943">
    <property type="entry name" value="WD40/YVTN_repeat-like_dom_sf"/>
</dbReference>
<dbReference type="SUPFAM" id="SSF50978">
    <property type="entry name" value="WD40 repeat-like"/>
    <property type="match status" value="1"/>
</dbReference>
<feature type="region of interest" description="Disordered" evidence="4">
    <location>
        <begin position="1"/>
        <end position="22"/>
    </location>
</feature>
<dbReference type="PROSITE" id="PS50294">
    <property type="entry name" value="WD_REPEATS_REGION"/>
    <property type="match status" value="6"/>
</dbReference>
<feature type="repeat" description="WD" evidence="3">
    <location>
        <begin position="351"/>
        <end position="390"/>
    </location>
</feature>
<dbReference type="SUPFAM" id="SSF81383">
    <property type="entry name" value="F-box domain"/>
    <property type="match status" value="1"/>
</dbReference>
<feature type="repeat" description="WD" evidence="3">
    <location>
        <begin position="190"/>
        <end position="230"/>
    </location>
</feature>
<dbReference type="Gene3D" id="1.20.1280.50">
    <property type="match status" value="1"/>
</dbReference>
<dbReference type="PROSITE" id="PS00678">
    <property type="entry name" value="WD_REPEATS_1"/>
    <property type="match status" value="5"/>
</dbReference>
<gene>
    <name evidence="6" type="ORF">ODALV1_LOCUS10892</name>
</gene>
<sequence length="538" mass="59982">MASHEDFDETSSPVPNGSLHQPMIPLISQPSHEMNDWLQLFTGWSHHQRILALNELVGICNTPQLQHTMQIIKPRFQRDFISLLPKELALYTLSFLNPRDLLSAAKTCKQWRILSEDNLLWREKCKEAGVGYFSAMSKRVRHRSRNCNSAHSSTDANPDVANTEWKAEFLKYHFVGINWARKNIENPSILKGHDDHIITCLLFSENRIVSGSDDNTLKVWCATTGKCLRTLVGHIGGVWSAQMSGNTILSGSTDRTLRAWDADSGQCLYTLFGHQSTVRCMRLHGNKVVSGSRDSTLRVWDVEIGICLKVLVGHTAPVRCVQYNGHVVVSGSYDNMIRIWDPESEMCLHQLSGHTNRIYALQFDGTHVVSSSLDSSMKVWNVETGACKHTLTGHRSLTSVLKIQDDLLVSGNADSTVKIWNLSTGELILSLSGRNSHRGAVTGVQLANKFVITSSDDGTVKLWNIRTGEFIRNLVSLSSRGRGGVIWRTCASETKLVCAVGSRNGTEETKLLVFDFDTTYIGSESGDDNVLRNDEQNN</sequence>
<evidence type="ECO:0000313" key="6">
    <source>
        <dbReference type="EMBL" id="CAL8101592.1"/>
    </source>
</evidence>
<dbReference type="PANTHER" id="PTHR19849">
    <property type="entry name" value="PHOSPHOLIPASE A-2-ACTIVATING PROTEIN"/>
    <property type="match status" value="1"/>
</dbReference>
<name>A0ABP1QFX6_9HEXA</name>
<keyword evidence="7" id="KW-1185">Reference proteome</keyword>
<feature type="domain" description="F-box" evidence="5">
    <location>
        <begin position="78"/>
        <end position="124"/>
    </location>
</feature>
<dbReference type="PROSITE" id="PS50082">
    <property type="entry name" value="WD_REPEATS_2"/>
    <property type="match status" value="7"/>
</dbReference>
<dbReference type="Proteomes" id="UP001642540">
    <property type="component" value="Unassembled WGS sequence"/>
</dbReference>
<protein>
    <recommendedName>
        <fullName evidence="5">F-box domain-containing protein</fullName>
    </recommendedName>
</protein>
<evidence type="ECO:0000259" key="5">
    <source>
        <dbReference type="PROSITE" id="PS50181"/>
    </source>
</evidence>
<dbReference type="CDD" id="cd00200">
    <property type="entry name" value="WD40"/>
    <property type="match status" value="1"/>
</dbReference>
<dbReference type="SMART" id="SM00256">
    <property type="entry name" value="FBOX"/>
    <property type="match status" value="1"/>
</dbReference>
<dbReference type="PANTHER" id="PTHR19849:SF1">
    <property type="entry name" value="F-BOX_WD REPEAT-CONTAINING PROTEIN 7"/>
    <property type="match status" value="1"/>
</dbReference>
<feature type="repeat" description="WD" evidence="3">
    <location>
        <begin position="434"/>
        <end position="473"/>
    </location>
</feature>
<evidence type="ECO:0000256" key="2">
    <source>
        <dbReference type="ARBA" id="ARBA00022737"/>
    </source>
</evidence>
<dbReference type="InterPro" id="IPR001680">
    <property type="entry name" value="WD40_rpt"/>
</dbReference>
<dbReference type="InterPro" id="IPR036047">
    <property type="entry name" value="F-box-like_dom_sf"/>
</dbReference>
<accession>A0ABP1QFX6</accession>
<feature type="repeat" description="WD" evidence="3">
    <location>
        <begin position="271"/>
        <end position="310"/>
    </location>
</feature>
<dbReference type="Pfam" id="PF12937">
    <property type="entry name" value="F-box-like"/>
    <property type="match status" value="1"/>
</dbReference>
<dbReference type="Pfam" id="PF00400">
    <property type="entry name" value="WD40"/>
    <property type="match status" value="7"/>
</dbReference>
<keyword evidence="2" id="KW-0677">Repeat</keyword>
<evidence type="ECO:0000256" key="1">
    <source>
        <dbReference type="ARBA" id="ARBA00022574"/>
    </source>
</evidence>
<dbReference type="InterPro" id="IPR019775">
    <property type="entry name" value="WD40_repeat_CS"/>
</dbReference>